<dbReference type="OrthoDB" id="8759517at2"/>
<name>A0A4R3I0V6_PAULE</name>
<evidence type="ECO:0008006" key="3">
    <source>
        <dbReference type="Google" id="ProtNLM"/>
    </source>
</evidence>
<dbReference type="RefSeq" id="WP_132258401.1">
    <property type="nucleotide sequence ID" value="NZ_SLZQ01000004.1"/>
</dbReference>
<reference evidence="1 2" key="1">
    <citation type="submission" date="2019-03" db="EMBL/GenBank/DDBJ databases">
        <title>Genomic Encyclopedia of Type Strains, Phase IV (KMG-IV): sequencing the most valuable type-strain genomes for metagenomic binning, comparative biology and taxonomic classification.</title>
        <authorList>
            <person name="Goeker M."/>
        </authorList>
    </citation>
    <scope>NUCLEOTIDE SEQUENCE [LARGE SCALE GENOMIC DNA]</scope>
    <source>
        <strain evidence="1 2">DSM 7445</strain>
    </source>
</reference>
<keyword evidence="2" id="KW-1185">Reference proteome</keyword>
<protein>
    <recommendedName>
        <fullName evidence="3">KOW domain-containing protein</fullName>
    </recommendedName>
</protein>
<proteinExistence type="predicted"/>
<dbReference type="Proteomes" id="UP000295382">
    <property type="component" value="Unassembled WGS sequence"/>
</dbReference>
<gene>
    <name evidence="1" type="ORF">EDC30_104263</name>
</gene>
<comment type="caution">
    <text evidence="1">The sequence shown here is derived from an EMBL/GenBank/DDBJ whole genome shotgun (WGS) entry which is preliminary data.</text>
</comment>
<accession>A0A4R3I0V6</accession>
<sequence length="66" mass="7103">MITTTITPGARVSFDSDHGPQRGVVAQIRKDLIIGQQVALVQVKGTQGGMPWKMPVEKLTLEAAQC</sequence>
<dbReference type="AlphaFoldDB" id="A0A4R3I0V6"/>
<dbReference type="EMBL" id="SLZQ01000004">
    <property type="protein sequence ID" value="TCS37459.1"/>
    <property type="molecule type" value="Genomic_DNA"/>
</dbReference>
<evidence type="ECO:0000313" key="2">
    <source>
        <dbReference type="Proteomes" id="UP000295382"/>
    </source>
</evidence>
<evidence type="ECO:0000313" key="1">
    <source>
        <dbReference type="EMBL" id="TCS37459.1"/>
    </source>
</evidence>
<organism evidence="1 2">
    <name type="scientific">Paucimonas lemoignei</name>
    <name type="common">Pseudomonas lemoignei</name>
    <dbReference type="NCBI Taxonomy" id="29443"/>
    <lineage>
        <taxon>Bacteria</taxon>
        <taxon>Pseudomonadati</taxon>
        <taxon>Pseudomonadota</taxon>
        <taxon>Betaproteobacteria</taxon>
        <taxon>Burkholderiales</taxon>
        <taxon>Burkholderiaceae</taxon>
        <taxon>Paucimonas</taxon>
    </lineage>
</organism>